<dbReference type="RefSeq" id="WP_237874272.1">
    <property type="nucleotide sequence ID" value="NZ_JAKLTR010000010.1"/>
</dbReference>
<dbReference type="Proteomes" id="UP001165367">
    <property type="component" value="Unassembled WGS sequence"/>
</dbReference>
<dbReference type="PANTHER" id="PTHR33886:SF8">
    <property type="entry name" value="UNSATURATED RHAMNOGALACTURONAN HYDROLASE (EUROFUNG)"/>
    <property type="match status" value="1"/>
</dbReference>
<accession>A0ABS9KU44</accession>
<evidence type="ECO:0000313" key="4">
    <source>
        <dbReference type="Proteomes" id="UP001165367"/>
    </source>
</evidence>
<protein>
    <submittedName>
        <fullName evidence="3">Glycoside hydrolase family 88 protein</fullName>
    </submittedName>
</protein>
<keyword evidence="1 3" id="KW-0378">Hydrolase</keyword>
<dbReference type="Pfam" id="PF07470">
    <property type="entry name" value="Glyco_hydro_88"/>
    <property type="match status" value="1"/>
</dbReference>
<dbReference type="EMBL" id="JAKLTR010000010">
    <property type="protein sequence ID" value="MCG2615869.1"/>
    <property type="molecule type" value="Genomic_DNA"/>
</dbReference>
<dbReference type="InterPro" id="IPR052043">
    <property type="entry name" value="PolySaccharide_Degr_Enz"/>
</dbReference>
<dbReference type="InterPro" id="IPR008928">
    <property type="entry name" value="6-hairpin_glycosidase_sf"/>
</dbReference>
<name>A0ABS9KU44_9BACT</name>
<evidence type="ECO:0000313" key="3">
    <source>
        <dbReference type="EMBL" id="MCG2615869.1"/>
    </source>
</evidence>
<gene>
    <name evidence="3" type="ORF">LZZ85_16355</name>
</gene>
<reference evidence="3" key="1">
    <citation type="submission" date="2022-01" db="EMBL/GenBank/DDBJ databases">
        <authorList>
            <person name="Jo J.-H."/>
            <person name="Im W.-T."/>
        </authorList>
    </citation>
    <scope>NUCLEOTIDE SEQUENCE</scope>
    <source>
        <strain evidence="3">NA20</strain>
    </source>
</reference>
<evidence type="ECO:0000256" key="1">
    <source>
        <dbReference type="ARBA" id="ARBA00022801"/>
    </source>
</evidence>
<dbReference type="GO" id="GO:0016787">
    <property type="term" value="F:hydrolase activity"/>
    <property type="evidence" value="ECO:0007669"/>
    <property type="project" value="UniProtKB-KW"/>
</dbReference>
<organism evidence="3 4">
    <name type="scientific">Terrimonas ginsenosidimutans</name>
    <dbReference type="NCBI Taxonomy" id="2908004"/>
    <lineage>
        <taxon>Bacteria</taxon>
        <taxon>Pseudomonadati</taxon>
        <taxon>Bacteroidota</taxon>
        <taxon>Chitinophagia</taxon>
        <taxon>Chitinophagales</taxon>
        <taxon>Chitinophagaceae</taxon>
        <taxon>Terrimonas</taxon>
    </lineage>
</organism>
<dbReference type="InterPro" id="IPR010905">
    <property type="entry name" value="Glyco_hydro_88"/>
</dbReference>
<dbReference type="InterPro" id="IPR012341">
    <property type="entry name" value="6hp_glycosidase-like_sf"/>
</dbReference>
<dbReference type="Gene3D" id="1.50.10.10">
    <property type="match status" value="1"/>
</dbReference>
<comment type="caution">
    <text evidence="3">The sequence shown here is derived from an EMBL/GenBank/DDBJ whole genome shotgun (WGS) entry which is preliminary data.</text>
</comment>
<evidence type="ECO:0000256" key="2">
    <source>
        <dbReference type="SAM" id="SignalP"/>
    </source>
</evidence>
<feature type="signal peptide" evidence="2">
    <location>
        <begin position="1"/>
        <end position="23"/>
    </location>
</feature>
<keyword evidence="2" id="KW-0732">Signal</keyword>
<dbReference type="PANTHER" id="PTHR33886">
    <property type="entry name" value="UNSATURATED RHAMNOGALACTURONAN HYDROLASE (EUROFUNG)"/>
    <property type="match status" value="1"/>
</dbReference>
<feature type="chain" id="PRO_5047214071" evidence="2">
    <location>
        <begin position="24"/>
        <end position="570"/>
    </location>
</feature>
<keyword evidence="4" id="KW-1185">Reference proteome</keyword>
<dbReference type="SUPFAM" id="SSF48208">
    <property type="entry name" value="Six-hairpin glycosidases"/>
    <property type="match status" value="1"/>
</dbReference>
<sequence>MRLPHHTRRLFFFLSFLSFSVTALGQQRDALSLSRRIADKVITDTRFEWKWVAQKDELGMQVLDLRFLSLAPNSNALALRSVEVKADTTVRFGLSGSGRIKVWVNRQLCFDKHQAQTANPKEIAYNRFTFDHYFSVPFKKGQNEMLIEYTRGSSAPVLFLRAVTAAGDQELSVNFTTSSSAPWMYAGPVRATDAAPFPLMPYYENGSRFVNWQSAPQRMLPELVTDSSAAYQRDPYSDWQYSHGSMVWSILALKQETGSDQYLSFAKKYSSFILDHLNYLQWQYDSLNAWRGSYHRIFRKSMLDDAGAPALSFAGLYLLEKDSVTGRFLEPFTDYIYHGQVRLSDSTFCRPEPEEFTVWADDLFMSVPYLLRIAKVTNDKRYTEDAVRQALQFRKYLLNAQTGLYKHGWFSKTNQPSVAYWGRANGWVAWATAELLEWLPPDHPSYKKVLDAFRQHMTSLVKYQSDDGFWHQLLTRPDSYRETSCTAMFALAMARGVRKGWLNKSFKKNALKAWEAVASKIDDSGVVHGICRGTEIGMDEQFYLDRKTIDNDPRGLGAVITAGIEIAKLP</sequence>
<proteinExistence type="predicted"/>